<protein>
    <recommendedName>
        <fullName evidence="2">Isochorismatase-like domain-containing protein</fullName>
    </recommendedName>
</protein>
<proteinExistence type="predicted"/>
<organism evidence="3 4">
    <name type="scientific">Methylobacterium terrae</name>
    <dbReference type="NCBI Taxonomy" id="2202827"/>
    <lineage>
        <taxon>Bacteria</taxon>
        <taxon>Pseudomonadati</taxon>
        <taxon>Pseudomonadota</taxon>
        <taxon>Alphaproteobacteria</taxon>
        <taxon>Hyphomicrobiales</taxon>
        <taxon>Methylobacteriaceae</taxon>
        <taxon>Methylobacterium</taxon>
    </lineage>
</organism>
<dbReference type="OrthoDB" id="9807387at2"/>
<dbReference type="InterPro" id="IPR036380">
    <property type="entry name" value="Isochorismatase-like_sf"/>
</dbReference>
<dbReference type="Gene3D" id="3.40.50.850">
    <property type="entry name" value="Isochorismatase-like"/>
    <property type="match status" value="1"/>
</dbReference>
<dbReference type="RefSeq" id="WP_109958936.1">
    <property type="nucleotide sequence ID" value="NZ_CP029553.1"/>
</dbReference>
<accession>A0A2U8WN13</accession>
<dbReference type="InterPro" id="IPR000868">
    <property type="entry name" value="Isochorismatase-like_dom"/>
</dbReference>
<name>A0A2U8WN13_9HYPH</name>
<keyword evidence="1" id="KW-0378">Hydrolase</keyword>
<evidence type="ECO:0000313" key="4">
    <source>
        <dbReference type="Proteomes" id="UP000245444"/>
    </source>
</evidence>
<dbReference type="GO" id="GO:0016787">
    <property type="term" value="F:hydrolase activity"/>
    <property type="evidence" value="ECO:0007669"/>
    <property type="project" value="UniProtKB-KW"/>
</dbReference>
<dbReference type="KEGG" id="mtea:DK419_09940"/>
<reference evidence="3 4" key="1">
    <citation type="submission" date="2018-05" db="EMBL/GenBank/DDBJ databases">
        <title>Complete Genome Sequence of Methylobacterium sp. 17Sr1-28.</title>
        <authorList>
            <person name="Srinivasan S."/>
        </authorList>
    </citation>
    <scope>NUCLEOTIDE SEQUENCE [LARGE SCALE GENOMIC DNA]</scope>
    <source>
        <strain evidence="3 4">17Sr1-28</strain>
    </source>
</reference>
<dbReference type="PANTHER" id="PTHR43540">
    <property type="entry name" value="PEROXYUREIDOACRYLATE/UREIDOACRYLATE AMIDOHYDROLASE-RELATED"/>
    <property type="match status" value="1"/>
</dbReference>
<dbReference type="AlphaFoldDB" id="A0A2U8WN13"/>
<dbReference type="InterPro" id="IPR050272">
    <property type="entry name" value="Isochorismatase-like_hydrls"/>
</dbReference>
<dbReference type="EMBL" id="CP029553">
    <property type="protein sequence ID" value="AWN46592.1"/>
    <property type="molecule type" value="Genomic_DNA"/>
</dbReference>
<feature type="domain" description="Isochorismatase-like" evidence="2">
    <location>
        <begin position="7"/>
        <end position="95"/>
    </location>
</feature>
<keyword evidence="4" id="KW-1185">Reference proteome</keyword>
<dbReference type="Pfam" id="PF00857">
    <property type="entry name" value="Isochorismatase"/>
    <property type="match status" value="1"/>
</dbReference>
<evidence type="ECO:0000256" key="1">
    <source>
        <dbReference type="ARBA" id="ARBA00022801"/>
    </source>
</evidence>
<sequence>MLKYDYSCLIEGTPDAEPVEGYEAPPSATRIVKTQNSAFLHTEFEAALRADGVTKLLLTGVFMDGCVGLTAADAAQRRFEVACISNGIGHVDVKMRRSMEEWLHQMYEINQVQSVDTPL</sequence>
<evidence type="ECO:0000313" key="3">
    <source>
        <dbReference type="EMBL" id="AWN46592.1"/>
    </source>
</evidence>
<gene>
    <name evidence="3" type="ORF">DK419_09940</name>
</gene>
<dbReference type="Proteomes" id="UP000245444">
    <property type="component" value="Chromosome"/>
</dbReference>
<evidence type="ECO:0000259" key="2">
    <source>
        <dbReference type="Pfam" id="PF00857"/>
    </source>
</evidence>
<dbReference type="PANTHER" id="PTHR43540:SF6">
    <property type="entry name" value="ISOCHORISMATASE-LIKE DOMAIN-CONTAINING PROTEIN"/>
    <property type="match status" value="1"/>
</dbReference>
<dbReference type="SUPFAM" id="SSF52499">
    <property type="entry name" value="Isochorismatase-like hydrolases"/>
    <property type="match status" value="1"/>
</dbReference>